<dbReference type="EMBL" id="RXPE01000005">
    <property type="protein sequence ID" value="RTR29041.1"/>
    <property type="molecule type" value="Genomic_DNA"/>
</dbReference>
<evidence type="ECO:0000313" key="1">
    <source>
        <dbReference type="EMBL" id="RTR29041.1"/>
    </source>
</evidence>
<accession>A0A431W0K3</accession>
<dbReference type="Proteomes" id="UP000277766">
    <property type="component" value="Unassembled WGS sequence"/>
</dbReference>
<organism evidence="1 2">
    <name type="scientific">Deinococcus radiophilus</name>
    <dbReference type="NCBI Taxonomy" id="32062"/>
    <lineage>
        <taxon>Bacteria</taxon>
        <taxon>Thermotogati</taxon>
        <taxon>Deinococcota</taxon>
        <taxon>Deinococci</taxon>
        <taxon>Deinococcales</taxon>
        <taxon>Deinococcaceae</taxon>
        <taxon>Deinococcus</taxon>
    </lineage>
</organism>
<evidence type="ECO:0000313" key="2">
    <source>
        <dbReference type="Proteomes" id="UP000277766"/>
    </source>
</evidence>
<reference evidence="1 2" key="1">
    <citation type="submission" date="2018-12" db="EMBL/GenBank/DDBJ databases">
        <title>Deinococcus radiophilus ATCC 27603 genome sequencing and assembly.</title>
        <authorList>
            <person name="Maclea K.S."/>
            <person name="Maynard C.R."/>
        </authorList>
    </citation>
    <scope>NUCLEOTIDE SEQUENCE [LARGE SCALE GENOMIC DNA]</scope>
    <source>
        <strain evidence="1 2">ATCC 27603</strain>
    </source>
</reference>
<dbReference type="RefSeq" id="WP_126351496.1">
    <property type="nucleotide sequence ID" value="NZ_JBHSVX010000001.1"/>
</dbReference>
<sequence length="71" mass="7670">MMTLLYAVTVLQATPVGLSPYALVVAYPNHVMVLGKNQSPVTPATPAEQLEFRSRVSAALALAYPERRVLS</sequence>
<name>A0A431W0K3_9DEIO</name>
<dbReference type="AlphaFoldDB" id="A0A431W0K3"/>
<proteinExistence type="predicted"/>
<comment type="caution">
    <text evidence="1">The sequence shown here is derived from an EMBL/GenBank/DDBJ whole genome shotgun (WGS) entry which is preliminary data.</text>
</comment>
<protein>
    <submittedName>
        <fullName evidence="1">Uncharacterized protein</fullName>
    </submittedName>
</protein>
<keyword evidence="2" id="KW-1185">Reference proteome</keyword>
<gene>
    <name evidence="1" type="ORF">EJ104_04140</name>
</gene>